<keyword evidence="8" id="KW-1185">Reference proteome</keyword>
<dbReference type="InterPro" id="IPR050493">
    <property type="entry name" value="FAD-dep_Monooxygenase_BioMet"/>
</dbReference>
<keyword evidence="5" id="KW-0503">Monooxygenase</keyword>
<dbReference type="AlphaFoldDB" id="A0A8G1QUZ2"/>
<evidence type="ECO:0000256" key="4">
    <source>
        <dbReference type="ARBA" id="ARBA00023002"/>
    </source>
</evidence>
<gene>
    <name evidence="7" type="ORF">BO85DRAFT_471124</name>
</gene>
<dbReference type="GO" id="GO:0004497">
    <property type="term" value="F:monooxygenase activity"/>
    <property type="evidence" value="ECO:0007669"/>
    <property type="project" value="UniProtKB-KW"/>
</dbReference>
<keyword evidence="4" id="KW-0560">Oxidoreductase</keyword>
<dbReference type="PRINTS" id="PR00420">
    <property type="entry name" value="RNGMNOXGNASE"/>
</dbReference>
<dbReference type="Pfam" id="PF01494">
    <property type="entry name" value="FAD_binding_3"/>
    <property type="match status" value="1"/>
</dbReference>
<keyword evidence="2" id="KW-0285">Flavoprotein</keyword>
<accession>A0A8G1QUZ2</accession>
<evidence type="ECO:0000256" key="1">
    <source>
        <dbReference type="ARBA" id="ARBA00007992"/>
    </source>
</evidence>
<comment type="similarity">
    <text evidence="1">Belongs to the paxM FAD-dependent monooxygenase family.</text>
</comment>
<dbReference type="PANTHER" id="PTHR13789">
    <property type="entry name" value="MONOOXYGENASE"/>
    <property type="match status" value="1"/>
</dbReference>
<dbReference type="SUPFAM" id="SSF54373">
    <property type="entry name" value="FAD-linked reductases, C-terminal domain"/>
    <property type="match status" value="1"/>
</dbReference>
<evidence type="ECO:0000256" key="2">
    <source>
        <dbReference type="ARBA" id="ARBA00022630"/>
    </source>
</evidence>
<feature type="domain" description="FAD-binding" evidence="6">
    <location>
        <begin position="6"/>
        <end position="360"/>
    </location>
</feature>
<evidence type="ECO:0000256" key="3">
    <source>
        <dbReference type="ARBA" id="ARBA00022827"/>
    </source>
</evidence>
<evidence type="ECO:0000313" key="8">
    <source>
        <dbReference type="Proteomes" id="UP000249526"/>
    </source>
</evidence>
<keyword evidence="3" id="KW-0274">FAD</keyword>
<dbReference type="EMBL" id="KZ825072">
    <property type="protein sequence ID" value="RAH54328.1"/>
    <property type="molecule type" value="Genomic_DNA"/>
</dbReference>
<dbReference type="GeneID" id="37165851"/>
<name>A0A8G1QUZ2_9EURO</name>
<dbReference type="InterPro" id="IPR002938">
    <property type="entry name" value="FAD-bd"/>
</dbReference>
<dbReference type="Proteomes" id="UP000249526">
    <property type="component" value="Unassembled WGS sequence"/>
</dbReference>
<dbReference type="RefSeq" id="XP_025512250.1">
    <property type="nucleotide sequence ID" value="XM_025662449.1"/>
</dbReference>
<dbReference type="PANTHER" id="PTHR13789:SF238">
    <property type="entry name" value="PUTATIVE (AFU_ORTHOLOGUE AFUA_2G01680)-RELATED"/>
    <property type="match status" value="1"/>
</dbReference>
<dbReference type="Gene3D" id="3.50.50.60">
    <property type="entry name" value="FAD/NAD(P)-binding domain"/>
    <property type="match status" value="1"/>
</dbReference>
<evidence type="ECO:0000259" key="6">
    <source>
        <dbReference type="Pfam" id="PF01494"/>
    </source>
</evidence>
<protein>
    <submittedName>
        <fullName evidence="7">FAD binding domain-containing protein</fullName>
    </submittedName>
</protein>
<proteinExistence type="inferred from homology"/>
<reference evidence="7 8" key="1">
    <citation type="submission" date="2018-02" db="EMBL/GenBank/DDBJ databases">
        <title>The genomes of Aspergillus section Nigri reveals drivers in fungal speciation.</title>
        <authorList>
            <consortium name="DOE Joint Genome Institute"/>
            <person name="Vesth T.C."/>
            <person name="Nybo J."/>
            <person name="Theobald S."/>
            <person name="Brandl J."/>
            <person name="Frisvad J.C."/>
            <person name="Nielsen K.F."/>
            <person name="Lyhne E.K."/>
            <person name="Kogle M.E."/>
            <person name="Kuo A."/>
            <person name="Riley R."/>
            <person name="Clum A."/>
            <person name="Nolan M."/>
            <person name="Lipzen A."/>
            <person name="Salamov A."/>
            <person name="Henrissat B."/>
            <person name="Wiebenga A."/>
            <person name="De vries R.P."/>
            <person name="Grigoriev I.V."/>
            <person name="Mortensen U.H."/>
            <person name="Andersen M.R."/>
            <person name="Baker S.E."/>
        </authorList>
    </citation>
    <scope>NUCLEOTIDE SEQUENCE [LARGE SCALE GENOMIC DNA]</scope>
    <source>
        <strain evidence="7 8">CBS 112811</strain>
    </source>
</reference>
<sequence>MDGARLSVIIVGGGLGGLATAIGLQRVGHHVVILEKAPVLGDIGAGIQMPPNATRVLQQWGILPELEKLSIAPGKGMMRSYRDGEILSTVVMGDDLCQKYGAPYLLVHRVDLHHLLADAAQREGAIIQLGSEVTGITSSANNGAFVQLANNTSLSADLVLAADGERSRCRSHLLGQEFPWRDSGDHVFRAIIPIQALHQNDQLGQLTEGLNWWIGPQGNALTYSLKRDNLFNIVLTQAHAPDAEVQFAPKPIAQPEVAAEFPNWDPLFHRLLTLANSCSRWTLLHTDMAPRWTAEAGNIALVGDAAHAMLPYTGQGAALAFEDAATLSILFASLTDKSQIPDMLTIFETIRKPRAAEMRRRVQIVRDIYSMPDGDQQHERDRQLREHEPFDGYPNILADPVLQRWMFGYNAIEHAREALIKFGKGEFPGTRGTWKSTTHL</sequence>
<dbReference type="SUPFAM" id="SSF51905">
    <property type="entry name" value="FAD/NAD(P)-binding domain"/>
    <property type="match status" value="1"/>
</dbReference>
<evidence type="ECO:0000256" key="5">
    <source>
        <dbReference type="ARBA" id="ARBA00023033"/>
    </source>
</evidence>
<organism evidence="7 8">
    <name type="scientific">Aspergillus piperis CBS 112811</name>
    <dbReference type="NCBI Taxonomy" id="1448313"/>
    <lineage>
        <taxon>Eukaryota</taxon>
        <taxon>Fungi</taxon>
        <taxon>Dikarya</taxon>
        <taxon>Ascomycota</taxon>
        <taxon>Pezizomycotina</taxon>
        <taxon>Eurotiomycetes</taxon>
        <taxon>Eurotiomycetidae</taxon>
        <taxon>Eurotiales</taxon>
        <taxon>Aspergillaceae</taxon>
        <taxon>Aspergillus</taxon>
        <taxon>Aspergillus subgen. Circumdati</taxon>
    </lineage>
</organism>
<dbReference type="GO" id="GO:0071949">
    <property type="term" value="F:FAD binding"/>
    <property type="evidence" value="ECO:0007669"/>
    <property type="project" value="InterPro"/>
</dbReference>
<evidence type="ECO:0000313" key="7">
    <source>
        <dbReference type="EMBL" id="RAH54328.1"/>
    </source>
</evidence>
<dbReference type="InterPro" id="IPR036188">
    <property type="entry name" value="FAD/NAD-bd_sf"/>
</dbReference>